<dbReference type="InterPro" id="IPR036300">
    <property type="entry name" value="MIR_dom_sf"/>
</dbReference>
<dbReference type="Gene3D" id="2.80.10.50">
    <property type="match status" value="1"/>
</dbReference>
<organism evidence="3 4">
    <name type="scientific">Cymbomonas tetramitiformis</name>
    <dbReference type="NCBI Taxonomy" id="36881"/>
    <lineage>
        <taxon>Eukaryota</taxon>
        <taxon>Viridiplantae</taxon>
        <taxon>Chlorophyta</taxon>
        <taxon>Pyramimonadophyceae</taxon>
        <taxon>Pyramimonadales</taxon>
        <taxon>Pyramimonadaceae</taxon>
        <taxon>Cymbomonas</taxon>
    </lineage>
</organism>
<evidence type="ECO:0000256" key="1">
    <source>
        <dbReference type="ARBA" id="ARBA00022737"/>
    </source>
</evidence>
<protein>
    <recommendedName>
        <fullName evidence="2">MIR domain-containing protein</fullName>
    </recommendedName>
</protein>
<evidence type="ECO:0000313" key="3">
    <source>
        <dbReference type="EMBL" id="KAK3254860.1"/>
    </source>
</evidence>
<evidence type="ECO:0000313" key="4">
    <source>
        <dbReference type="Proteomes" id="UP001190700"/>
    </source>
</evidence>
<dbReference type="PROSITE" id="PS50919">
    <property type="entry name" value="MIR"/>
    <property type="match status" value="1"/>
</dbReference>
<sequence length="324" mass="35871">RRGRVLVWRRCGHYLAPLQLHHTPTSRSRGRFHQQREPSKTFCMANSMKTLPVAAVSTDMWVIEVDGKGWAGSRLHAGKLFRLRHLTTGLYLKTPGDQRPAQRVMKAAPKLADILAEALVDVEDVEASARPRAVTQASAMNTTCYYDEPATLWSIANDRPGSVVEKSSLVYCASSSNPGAAVMLTCNCASLNGDTRDDGAVSFSKVHRLDNMLAFHRVDPLWANQVYRFMHIYQHMNIAAKRLQKGVRAAVFRGRHTSPNRCRVGNRSVAHSLDVHSTPRLRWELVTCNIIAGIKAGHYTNSISAGVGLSVRTALKAHAGRWVA</sequence>
<feature type="domain" description="MIR" evidence="2">
    <location>
        <begin position="72"/>
        <end position="158"/>
    </location>
</feature>
<evidence type="ECO:0000259" key="2">
    <source>
        <dbReference type="PROSITE" id="PS50919"/>
    </source>
</evidence>
<accession>A0AAE0F895</accession>
<feature type="non-terminal residue" evidence="3">
    <location>
        <position position="1"/>
    </location>
</feature>
<dbReference type="AlphaFoldDB" id="A0AAE0F895"/>
<dbReference type="EMBL" id="LGRX02023121">
    <property type="protein sequence ID" value="KAK3254860.1"/>
    <property type="molecule type" value="Genomic_DNA"/>
</dbReference>
<keyword evidence="1" id="KW-0677">Repeat</keyword>
<name>A0AAE0F895_9CHLO</name>
<gene>
    <name evidence="3" type="ORF">CYMTET_35940</name>
</gene>
<dbReference type="Pfam" id="PF02815">
    <property type="entry name" value="MIR"/>
    <property type="match status" value="1"/>
</dbReference>
<dbReference type="Proteomes" id="UP001190700">
    <property type="component" value="Unassembled WGS sequence"/>
</dbReference>
<reference evidence="3 4" key="1">
    <citation type="journal article" date="2015" name="Genome Biol. Evol.">
        <title>Comparative Genomics of a Bacterivorous Green Alga Reveals Evolutionary Causalities and Consequences of Phago-Mixotrophic Mode of Nutrition.</title>
        <authorList>
            <person name="Burns J.A."/>
            <person name="Paasch A."/>
            <person name="Narechania A."/>
            <person name="Kim E."/>
        </authorList>
    </citation>
    <scope>NUCLEOTIDE SEQUENCE [LARGE SCALE GENOMIC DNA]</scope>
    <source>
        <strain evidence="3 4">PLY_AMNH</strain>
    </source>
</reference>
<keyword evidence="4" id="KW-1185">Reference proteome</keyword>
<dbReference type="InterPro" id="IPR016093">
    <property type="entry name" value="MIR_motif"/>
</dbReference>
<dbReference type="SUPFAM" id="SSF82109">
    <property type="entry name" value="MIR domain"/>
    <property type="match status" value="1"/>
</dbReference>
<proteinExistence type="predicted"/>
<comment type="caution">
    <text evidence="3">The sequence shown here is derived from an EMBL/GenBank/DDBJ whole genome shotgun (WGS) entry which is preliminary data.</text>
</comment>